<evidence type="ECO:0000256" key="2">
    <source>
        <dbReference type="PROSITE-ProRule" id="PRU00023"/>
    </source>
</evidence>
<keyword evidence="2" id="KW-0040">ANK repeat</keyword>
<comment type="caution">
    <text evidence="3">The sequence shown here is derived from an EMBL/GenBank/DDBJ whole genome shotgun (WGS) entry which is preliminary data.</text>
</comment>
<dbReference type="Pfam" id="PF13637">
    <property type="entry name" value="Ank_4"/>
    <property type="match status" value="1"/>
</dbReference>
<evidence type="ECO:0000256" key="1">
    <source>
        <dbReference type="ARBA" id="ARBA00023121"/>
    </source>
</evidence>
<dbReference type="SMART" id="SM00248">
    <property type="entry name" value="ANK"/>
    <property type="match status" value="1"/>
</dbReference>
<dbReference type="InterPro" id="IPR036770">
    <property type="entry name" value="Ankyrin_rpt-contain_sf"/>
</dbReference>
<dbReference type="PANTHER" id="PTHR24119:SF0">
    <property type="entry name" value="ACYL-COA-BINDING DOMAIN-CONTAINING PROTEIN 6"/>
    <property type="match status" value="1"/>
</dbReference>
<proteinExistence type="predicted"/>
<keyword evidence="4" id="KW-1185">Reference proteome</keyword>
<dbReference type="PROSITE" id="PS50088">
    <property type="entry name" value="ANK_REPEAT"/>
    <property type="match status" value="1"/>
</dbReference>
<dbReference type="PANTHER" id="PTHR24119">
    <property type="entry name" value="ACYL-COA-BINDING DOMAIN-CONTAINING PROTEIN 6"/>
    <property type="match status" value="1"/>
</dbReference>
<sequence length="114" mass="12648">MDAIRTFAREGELDNLLKCIESGVSVHLQDSEGRTPMHWAVDRGHLKIVEALLGRNADANAKVIIVLLLRFYWFYSSESDSLVEKKPDPVIDSASVAEAHVKDVALSVEDVSNK</sequence>
<evidence type="ECO:0000313" key="3">
    <source>
        <dbReference type="EMBL" id="MBA0867774.1"/>
    </source>
</evidence>
<dbReference type="SUPFAM" id="SSF48403">
    <property type="entry name" value="Ankyrin repeat"/>
    <property type="match status" value="1"/>
</dbReference>
<dbReference type="Proteomes" id="UP000593576">
    <property type="component" value="Unassembled WGS sequence"/>
</dbReference>
<reference evidence="3 4" key="1">
    <citation type="journal article" date="2019" name="Genome Biol. Evol.">
        <title>Insights into the evolution of the New World diploid cottons (Gossypium, subgenus Houzingenia) based on genome sequencing.</title>
        <authorList>
            <person name="Grover C.E."/>
            <person name="Arick M.A. 2nd"/>
            <person name="Thrash A."/>
            <person name="Conover J.L."/>
            <person name="Sanders W.S."/>
            <person name="Peterson D.G."/>
            <person name="Frelichowski J.E."/>
            <person name="Scheffler J.A."/>
            <person name="Scheffler B.E."/>
            <person name="Wendel J.F."/>
        </authorList>
    </citation>
    <scope>NUCLEOTIDE SEQUENCE [LARGE SCALE GENOMIC DNA]</scope>
    <source>
        <strain evidence="3">1</strain>
        <tissue evidence="3">Leaf</tissue>
    </source>
</reference>
<evidence type="ECO:0000313" key="4">
    <source>
        <dbReference type="Proteomes" id="UP000593576"/>
    </source>
</evidence>
<dbReference type="InterPro" id="IPR002110">
    <property type="entry name" value="Ankyrin_rpt"/>
</dbReference>
<dbReference type="GO" id="GO:0000062">
    <property type="term" value="F:fatty-acyl-CoA binding"/>
    <property type="evidence" value="ECO:0007669"/>
    <property type="project" value="TreeGrafter"/>
</dbReference>
<dbReference type="Gene3D" id="1.25.40.20">
    <property type="entry name" value="Ankyrin repeat-containing domain"/>
    <property type="match status" value="1"/>
</dbReference>
<dbReference type="EMBL" id="JABFAF010000010">
    <property type="protein sequence ID" value="MBA0867774.1"/>
    <property type="molecule type" value="Genomic_DNA"/>
</dbReference>
<name>A0A7J9M9Y3_GOSSC</name>
<protein>
    <submittedName>
        <fullName evidence="3">Uncharacterized protein</fullName>
    </submittedName>
</protein>
<feature type="repeat" description="ANK" evidence="2">
    <location>
        <begin position="32"/>
        <end position="64"/>
    </location>
</feature>
<dbReference type="AlphaFoldDB" id="A0A7J9M9Y3"/>
<gene>
    <name evidence="3" type="ORF">Goshw_003846</name>
</gene>
<organism evidence="3 4">
    <name type="scientific">Gossypium schwendimanii</name>
    <name type="common">Cotton</name>
    <dbReference type="NCBI Taxonomy" id="34291"/>
    <lineage>
        <taxon>Eukaryota</taxon>
        <taxon>Viridiplantae</taxon>
        <taxon>Streptophyta</taxon>
        <taxon>Embryophyta</taxon>
        <taxon>Tracheophyta</taxon>
        <taxon>Spermatophyta</taxon>
        <taxon>Magnoliopsida</taxon>
        <taxon>eudicotyledons</taxon>
        <taxon>Gunneridae</taxon>
        <taxon>Pentapetalae</taxon>
        <taxon>rosids</taxon>
        <taxon>malvids</taxon>
        <taxon>Malvales</taxon>
        <taxon>Malvaceae</taxon>
        <taxon>Malvoideae</taxon>
        <taxon>Gossypium</taxon>
    </lineage>
</organism>
<keyword evidence="1" id="KW-0446">Lipid-binding</keyword>
<dbReference type="PROSITE" id="PS50297">
    <property type="entry name" value="ANK_REP_REGION"/>
    <property type="match status" value="1"/>
</dbReference>
<accession>A0A7J9M9Y3</accession>
<dbReference type="OrthoDB" id="978388at2759"/>
<feature type="non-terminal residue" evidence="3">
    <location>
        <position position="114"/>
    </location>
</feature>